<dbReference type="Gene3D" id="2.50.20.10">
    <property type="entry name" value="Lipoprotein localisation LolA/LolB/LppX"/>
    <property type="match status" value="1"/>
</dbReference>
<organism evidence="1 2">
    <name type="scientific">Paraconexibacter antarcticus</name>
    <dbReference type="NCBI Taxonomy" id="2949664"/>
    <lineage>
        <taxon>Bacteria</taxon>
        <taxon>Bacillati</taxon>
        <taxon>Actinomycetota</taxon>
        <taxon>Thermoleophilia</taxon>
        <taxon>Solirubrobacterales</taxon>
        <taxon>Paraconexibacteraceae</taxon>
        <taxon>Paraconexibacter</taxon>
    </lineage>
</organism>
<accession>A0ABY5DW86</accession>
<name>A0ABY5DW86_9ACTN</name>
<dbReference type="PANTHER" id="PTHR37507:SF2">
    <property type="entry name" value="SPORULATION PROTEIN YDCC"/>
    <property type="match status" value="1"/>
</dbReference>
<dbReference type="PANTHER" id="PTHR37507">
    <property type="entry name" value="SPORULATION PROTEIN YDCC"/>
    <property type="match status" value="1"/>
</dbReference>
<evidence type="ECO:0000313" key="2">
    <source>
        <dbReference type="Proteomes" id="UP001056035"/>
    </source>
</evidence>
<reference evidence="1 2" key="1">
    <citation type="submission" date="2022-06" db="EMBL/GenBank/DDBJ databases">
        <title>Paraconexibacter antarcticus.</title>
        <authorList>
            <person name="Kim C.S."/>
        </authorList>
    </citation>
    <scope>NUCLEOTIDE SEQUENCE [LARGE SCALE GENOMIC DNA]</scope>
    <source>
        <strain evidence="1 2">02-257</strain>
    </source>
</reference>
<dbReference type="InterPro" id="IPR052944">
    <property type="entry name" value="Sporulation_related"/>
</dbReference>
<evidence type="ECO:0008006" key="3">
    <source>
        <dbReference type="Google" id="ProtNLM"/>
    </source>
</evidence>
<proteinExistence type="predicted"/>
<protein>
    <recommendedName>
        <fullName evidence="3">Outer membrane lipoprotein-sorting protein</fullName>
    </recommendedName>
</protein>
<evidence type="ECO:0000313" key="1">
    <source>
        <dbReference type="EMBL" id="UTI66276.1"/>
    </source>
</evidence>
<dbReference type="Proteomes" id="UP001056035">
    <property type="component" value="Chromosome"/>
</dbReference>
<dbReference type="RefSeq" id="WP_254572947.1">
    <property type="nucleotide sequence ID" value="NZ_CP098502.1"/>
</dbReference>
<gene>
    <name evidence="1" type="ORF">NBH00_08730</name>
</gene>
<sequence length="409" mass="40712">MSSLRRMSTERLLAVSGGLVVLVIAAAVLASSALSSGGAKPPAKPLAAALHAALTAPKVPGLSARVTFTDKLVDSSSLPTGSPLLKGANGRLWASGDGRVRLELQSDNGDTQLVVGRDKVTLYDQQSNSVYEAKLPADAGAAHPSGAKADAHGVPTIADVERKLTEAAGKLDLSGAMPSNVHGISAYTLRIAPAHDGGLVGAAEVAWDAATGVPLRAAVYQQGSSSPVLELAITDLSYGTVAERDLAVAPPAGAKITSIDLASKLGGHDSGGETGKSKSADPTGAKAVAAAVPFTLSAPATLVGLPRQAVRLVHLGDGKSGALVTYGKGLGGIAILQTAGGGHVTLPLLARRHHGEGGSGLPQVSVNGTSADELATALGTVLRFERGGVQYVVAGSVPPAAAEAAARGL</sequence>
<keyword evidence="2" id="KW-1185">Reference proteome</keyword>
<dbReference type="EMBL" id="CP098502">
    <property type="protein sequence ID" value="UTI66276.1"/>
    <property type="molecule type" value="Genomic_DNA"/>
</dbReference>